<name>A0AAV2ST76_MEGNR</name>
<dbReference type="Gene3D" id="1.10.238.10">
    <property type="entry name" value="EF-hand"/>
    <property type="match status" value="1"/>
</dbReference>
<dbReference type="Proteomes" id="UP001497623">
    <property type="component" value="Unassembled WGS sequence"/>
</dbReference>
<feature type="domain" description="EF-hand" evidence="3">
    <location>
        <begin position="93"/>
        <end position="128"/>
    </location>
</feature>
<gene>
    <name evidence="4" type="ORF">MNOR_LOCUS40156</name>
</gene>
<evidence type="ECO:0000256" key="1">
    <source>
        <dbReference type="ARBA" id="ARBA00022837"/>
    </source>
</evidence>
<feature type="non-terminal residue" evidence="4">
    <location>
        <position position="180"/>
    </location>
</feature>
<dbReference type="InterPro" id="IPR018247">
    <property type="entry name" value="EF_Hand_1_Ca_BS"/>
</dbReference>
<accession>A0AAV2ST76</accession>
<keyword evidence="5" id="KW-1185">Reference proteome</keyword>
<sequence>MGWSLVPALCALLISCLINDTNCQKEADYELLHRASAAFTNLDSARSDGDAVVTAEDLKAILGGLHISTSGTSKLMKLMDVSNDGKVNYGEYFHIMDLLTMFKTVDTDESGIISLEELKALVPEDVLRQVDMKKELKDKVLDLYEFAQLRMKLRRQNMSLSIGVLDALVESVQENRGIPV</sequence>
<dbReference type="Pfam" id="PF13202">
    <property type="entry name" value="EF-hand_5"/>
    <property type="match status" value="1"/>
</dbReference>
<evidence type="ECO:0000256" key="2">
    <source>
        <dbReference type="SAM" id="SignalP"/>
    </source>
</evidence>
<dbReference type="PROSITE" id="PS50222">
    <property type="entry name" value="EF_HAND_2"/>
    <property type="match status" value="1"/>
</dbReference>
<keyword evidence="2" id="KW-0732">Signal</keyword>
<dbReference type="InterPro" id="IPR002048">
    <property type="entry name" value="EF_hand_dom"/>
</dbReference>
<organism evidence="4 5">
    <name type="scientific">Meganyctiphanes norvegica</name>
    <name type="common">Northern krill</name>
    <name type="synonym">Thysanopoda norvegica</name>
    <dbReference type="NCBI Taxonomy" id="48144"/>
    <lineage>
        <taxon>Eukaryota</taxon>
        <taxon>Metazoa</taxon>
        <taxon>Ecdysozoa</taxon>
        <taxon>Arthropoda</taxon>
        <taxon>Crustacea</taxon>
        <taxon>Multicrustacea</taxon>
        <taxon>Malacostraca</taxon>
        <taxon>Eumalacostraca</taxon>
        <taxon>Eucarida</taxon>
        <taxon>Euphausiacea</taxon>
        <taxon>Euphausiidae</taxon>
        <taxon>Meganyctiphanes</taxon>
    </lineage>
</organism>
<dbReference type="PROSITE" id="PS00018">
    <property type="entry name" value="EF_HAND_1"/>
    <property type="match status" value="1"/>
</dbReference>
<feature type="signal peptide" evidence="2">
    <location>
        <begin position="1"/>
        <end position="23"/>
    </location>
</feature>
<dbReference type="SMART" id="SM00054">
    <property type="entry name" value="EFh"/>
    <property type="match status" value="2"/>
</dbReference>
<comment type="caution">
    <text evidence="4">The sequence shown here is derived from an EMBL/GenBank/DDBJ whole genome shotgun (WGS) entry which is preliminary data.</text>
</comment>
<feature type="chain" id="PRO_5043864511" description="EF-hand domain-containing protein" evidence="2">
    <location>
        <begin position="24"/>
        <end position="180"/>
    </location>
</feature>
<keyword evidence="1" id="KW-0106">Calcium</keyword>
<evidence type="ECO:0000313" key="5">
    <source>
        <dbReference type="Proteomes" id="UP001497623"/>
    </source>
</evidence>
<evidence type="ECO:0000313" key="4">
    <source>
        <dbReference type="EMBL" id="CAL4236013.1"/>
    </source>
</evidence>
<dbReference type="AlphaFoldDB" id="A0AAV2ST76"/>
<dbReference type="GO" id="GO:0005509">
    <property type="term" value="F:calcium ion binding"/>
    <property type="evidence" value="ECO:0007669"/>
    <property type="project" value="InterPro"/>
</dbReference>
<dbReference type="SUPFAM" id="SSF47473">
    <property type="entry name" value="EF-hand"/>
    <property type="match status" value="1"/>
</dbReference>
<reference evidence="4 5" key="1">
    <citation type="submission" date="2024-05" db="EMBL/GenBank/DDBJ databases">
        <authorList>
            <person name="Wallberg A."/>
        </authorList>
    </citation>
    <scope>NUCLEOTIDE SEQUENCE [LARGE SCALE GENOMIC DNA]</scope>
</reference>
<dbReference type="InterPro" id="IPR011992">
    <property type="entry name" value="EF-hand-dom_pair"/>
</dbReference>
<protein>
    <recommendedName>
        <fullName evidence="3">EF-hand domain-containing protein</fullName>
    </recommendedName>
</protein>
<dbReference type="EMBL" id="CAXKWB010116635">
    <property type="protein sequence ID" value="CAL4236013.1"/>
    <property type="molecule type" value="Genomic_DNA"/>
</dbReference>
<proteinExistence type="predicted"/>
<evidence type="ECO:0000259" key="3">
    <source>
        <dbReference type="PROSITE" id="PS50222"/>
    </source>
</evidence>